<keyword evidence="1" id="KW-0472">Membrane</keyword>
<name>A0ABW5ND65_9FLAO</name>
<accession>A0ABW5ND65</accession>
<dbReference type="Proteomes" id="UP001597459">
    <property type="component" value="Unassembled WGS sequence"/>
</dbReference>
<evidence type="ECO:0000313" key="2">
    <source>
        <dbReference type="EMBL" id="MFD2592799.1"/>
    </source>
</evidence>
<sequence>MRHFFSYIAIGCLAIYWGVTLLFVGPDNYIKISFLEGQEFFDTFLYQKWGFFAPPPKYNDRLYYVFENKSDSTDTKTFEVIAPLQRMKTSKAPFNSAEDILDYVLSSSLHSVSDGLVAVNESLSYQQDVGEMEEVTDEIRIEKGRIYTQTTTNFQTLKNYAVFVAAKNHIDINNYYVRIEMTQIDMPKFADRNKLNSPTGHEESLVFKSDKFTIERK</sequence>
<reference evidence="3" key="1">
    <citation type="journal article" date="2019" name="Int. J. Syst. Evol. Microbiol.">
        <title>The Global Catalogue of Microorganisms (GCM) 10K type strain sequencing project: providing services to taxonomists for standard genome sequencing and annotation.</title>
        <authorList>
            <consortium name="The Broad Institute Genomics Platform"/>
            <consortium name="The Broad Institute Genome Sequencing Center for Infectious Disease"/>
            <person name="Wu L."/>
            <person name="Ma J."/>
        </authorList>
    </citation>
    <scope>NUCLEOTIDE SEQUENCE [LARGE SCALE GENOMIC DNA]</scope>
    <source>
        <strain evidence="3">KCTC 42423</strain>
    </source>
</reference>
<gene>
    <name evidence="2" type="ORF">ACFSTE_18320</name>
</gene>
<keyword evidence="1" id="KW-1133">Transmembrane helix</keyword>
<organism evidence="2 3">
    <name type="scientific">Aquimarina hainanensis</name>
    <dbReference type="NCBI Taxonomy" id="1578017"/>
    <lineage>
        <taxon>Bacteria</taxon>
        <taxon>Pseudomonadati</taxon>
        <taxon>Bacteroidota</taxon>
        <taxon>Flavobacteriia</taxon>
        <taxon>Flavobacteriales</taxon>
        <taxon>Flavobacteriaceae</taxon>
        <taxon>Aquimarina</taxon>
    </lineage>
</organism>
<evidence type="ECO:0000313" key="3">
    <source>
        <dbReference type="Proteomes" id="UP001597459"/>
    </source>
</evidence>
<comment type="caution">
    <text evidence="2">The sequence shown here is derived from an EMBL/GenBank/DDBJ whole genome shotgun (WGS) entry which is preliminary data.</text>
</comment>
<dbReference type="RefSeq" id="WP_176030215.1">
    <property type="nucleotide sequence ID" value="NZ_JBHULX010000039.1"/>
</dbReference>
<feature type="transmembrane region" description="Helical" evidence="1">
    <location>
        <begin position="6"/>
        <end position="24"/>
    </location>
</feature>
<keyword evidence="1" id="KW-0812">Transmembrane</keyword>
<keyword evidence="3" id="KW-1185">Reference proteome</keyword>
<dbReference type="EMBL" id="JBHULX010000039">
    <property type="protein sequence ID" value="MFD2592799.1"/>
    <property type="molecule type" value="Genomic_DNA"/>
</dbReference>
<evidence type="ECO:0000256" key="1">
    <source>
        <dbReference type="SAM" id="Phobius"/>
    </source>
</evidence>
<proteinExistence type="predicted"/>
<protein>
    <submittedName>
        <fullName evidence="2">Uncharacterized protein</fullName>
    </submittedName>
</protein>